<dbReference type="PANTHER" id="PTHR24113">
    <property type="entry name" value="RAN GTPASE-ACTIVATING PROTEIN 1"/>
    <property type="match status" value="1"/>
</dbReference>
<sequence>MAETNGDDDRVTVLEMPAGHTPTWRNLIPSNRNPSAVVRECGDEEKVVTMQELRRKHSGSAKDIKPNVRMGCCKLYSVTYYSPIFGFHLGGFSGRICVQGSGRPSDLVGCQVGSILVAINGKTCGVNANYSIVMKKMRQVIVNPPVTLHFVDNEDFISYFVAAGMANFSLRITSTERLDTLHATLQRRCNTTIISLEIINLSIDGRMLLADVTSAIVGSNIEKLYLCGSIIGARGLQCLPCAFGLLKQLKELNLFESQIGEEACNALCTCLPDWSNLEVLSLDKNRLNNQCCVMLANAMRGNTTMKALNLRINSDIDEEGLGNFVQVLRNGETIEGITSSNHQLVIRANVSRMPPELQRLIRINERSIHISKDQMIRKKVAMVMFRGGFTTNHLARMPVGLMPFLIHFMGDPENAIEMNHGCPFAAAYCFIRNCDCADVFGFPSFERLRIESLERENEELRVRAQASDDTIRALEAKVKAMEADAPAKKKLRL</sequence>
<dbReference type="OrthoDB" id="57255at2759"/>
<dbReference type="GO" id="GO:0005829">
    <property type="term" value="C:cytosol"/>
    <property type="evidence" value="ECO:0007669"/>
    <property type="project" value="TreeGrafter"/>
</dbReference>
<keyword evidence="2" id="KW-0433">Leucine-rich repeat</keyword>
<evidence type="ECO:0000256" key="1">
    <source>
        <dbReference type="ARBA" id="ARBA00022468"/>
    </source>
</evidence>
<dbReference type="AlphaFoldDB" id="K0T1A2"/>
<evidence type="ECO:0000256" key="4">
    <source>
        <dbReference type="SAM" id="Coils"/>
    </source>
</evidence>
<proteinExistence type="predicted"/>
<dbReference type="GO" id="GO:0005096">
    <property type="term" value="F:GTPase activator activity"/>
    <property type="evidence" value="ECO:0007669"/>
    <property type="project" value="UniProtKB-KW"/>
</dbReference>
<dbReference type="GO" id="GO:0006913">
    <property type="term" value="P:nucleocytoplasmic transport"/>
    <property type="evidence" value="ECO:0007669"/>
    <property type="project" value="TreeGrafter"/>
</dbReference>
<keyword evidence="1" id="KW-0343">GTPase activation</keyword>
<organism evidence="5 6">
    <name type="scientific">Thalassiosira oceanica</name>
    <name type="common">Marine diatom</name>
    <dbReference type="NCBI Taxonomy" id="159749"/>
    <lineage>
        <taxon>Eukaryota</taxon>
        <taxon>Sar</taxon>
        <taxon>Stramenopiles</taxon>
        <taxon>Ochrophyta</taxon>
        <taxon>Bacillariophyta</taxon>
        <taxon>Coscinodiscophyceae</taxon>
        <taxon>Thalassiosirophycidae</taxon>
        <taxon>Thalassiosirales</taxon>
        <taxon>Thalassiosiraceae</taxon>
        <taxon>Thalassiosira</taxon>
    </lineage>
</organism>
<evidence type="ECO:0000256" key="2">
    <source>
        <dbReference type="ARBA" id="ARBA00022614"/>
    </source>
</evidence>
<gene>
    <name evidence="5" type="ORF">THAOC_06055</name>
</gene>
<keyword evidence="4" id="KW-0175">Coiled coil</keyword>
<evidence type="ECO:0000256" key="3">
    <source>
        <dbReference type="ARBA" id="ARBA00022737"/>
    </source>
</evidence>
<dbReference type="InterPro" id="IPR032675">
    <property type="entry name" value="LRR_dom_sf"/>
</dbReference>
<evidence type="ECO:0000313" key="5">
    <source>
        <dbReference type="EMBL" id="EJK72418.1"/>
    </source>
</evidence>
<name>K0T1A2_THAOC</name>
<dbReference type="PANTHER" id="PTHR24113:SF12">
    <property type="entry name" value="RAN GTPASE-ACTIVATING PROTEIN 1"/>
    <property type="match status" value="1"/>
</dbReference>
<keyword evidence="6" id="KW-1185">Reference proteome</keyword>
<protein>
    <submittedName>
        <fullName evidence="5">Uncharacterized protein</fullName>
    </submittedName>
</protein>
<dbReference type="SUPFAM" id="SSF52047">
    <property type="entry name" value="RNI-like"/>
    <property type="match status" value="1"/>
</dbReference>
<accession>K0T1A2</accession>
<dbReference type="EMBL" id="AGNL01005885">
    <property type="protein sequence ID" value="EJK72418.1"/>
    <property type="molecule type" value="Genomic_DNA"/>
</dbReference>
<feature type="coiled-coil region" evidence="4">
    <location>
        <begin position="450"/>
        <end position="484"/>
    </location>
</feature>
<reference evidence="5 6" key="1">
    <citation type="journal article" date="2012" name="Genome Biol.">
        <title>Genome and low-iron response of an oceanic diatom adapted to chronic iron limitation.</title>
        <authorList>
            <person name="Lommer M."/>
            <person name="Specht M."/>
            <person name="Roy A.S."/>
            <person name="Kraemer L."/>
            <person name="Andreson R."/>
            <person name="Gutowska M.A."/>
            <person name="Wolf J."/>
            <person name="Bergner S.V."/>
            <person name="Schilhabel M.B."/>
            <person name="Klostermeier U.C."/>
            <person name="Beiko R.G."/>
            <person name="Rosenstiel P."/>
            <person name="Hippler M."/>
            <person name="Laroche J."/>
        </authorList>
    </citation>
    <scope>NUCLEOTIDE SEQUENCE [LARGE SCALE GENOMIC DNA]</scope>
    <source>
        <strain evidence="5 6">CCMP1005</strain>
    </source>
</reference>
<dbReference type="GO" id="GO:0031267">
    <property type="term" value="F:small GTPase binding"/>
    <property type="evidence" value="ECO:0007669"/>
    <property type="project" value="TreeGrafter"/>
</dbReference>
<dbReference type="GO" id="GO:0048471">
    <property type="term" value="C:perinuclear region of cytoplasm"/>
    <property type="evidence" value="ECO:0007669"/>
    <property type="project" value="TreeGrafter"/>
</dbReference>
<dbReference type="GO" id="GO:0005634">
    <property type="term" value="C:nucleus"/>
    <property type="evidence" value="ECO:0007669"/>
    <property type="project" value="TreeGrafter"/>
</dbReference>
<dbReference type="Proteomes" id="UP000266841">
    <property type="component" value="Unassembled WGS sequence"/>
</dbReference>
<evidence type="ECO:0000313" key="6">
    <source>
        <dbReference type="Proteomes" id="UP000266841"/>
    </source>
</evidence>
<dbReference type="Gene3D" id="3.80.10.10">
    <property type="entry name" value="Ribonuclease Inhibitor"/>
    <property type="match status" value="1"/>
</dbReference>
<comment type="caution">
    <text evidence="5">The sequence shown here is derived from an EMBL/GenBank/DDBJ whole genome shotgun (WGS) entry which is preliminary data.</text>
</comment>
<dbReference type="InterPro" id="IPR027038">
    <property type="entry name" value="RanGap"/>
</dbReference>
<keyword evidence="3" id="KW-0677">Repeat</keyword>